<dbReference type="Pfam" id="PF01119">
    <property type="entry name" value="DNA_mis_repair"/>
    <property type="match status" value="1"/>
</dbReference>
<feature type="domain" description="DNA mismatch repair protein S5" evidence="5">
    <location>
        <begin position="207"/>
        <end position="325"/>
    </location>
</feature>
<dbReference type="PANTHER" id="PTHR10073:SF12">
    <property type="entry name" value="DNA MISMATCH REPAIR PROTEIN MLH1"/>
    <property type="match status" value="1"/>
</dbReference>
<evidence type="ECO:0000256" key="1">
    <source>
        <dbReference type="ARBA" id="ARBA00006082"/>
    </source>
</evidence>
<dbReference type="GO" id="GO:0006298">
    <property type="term" value="P:mismatch repair"/>
    <property type="evidence" value="ECO:0007669"/>
    <property type="project" value="InterPro"/>
</dbReference>
<dbReference type="SUPFAM" id="SSF55874">
    <property type="entry name" value="ATPase domain of HSP90 chaperone/DNA topoisomerase II/histidine kinase"/>
    <property type="match status" value="1"/>
</dbReference>
<evidence type="ECO:0000313" key="6">
    <source>
        <dbReference type="EMBL" id="CUV09538.1"/>
    </source>
</evidence>
<dbReference type="InterPro" id="IPR042120">
    <property type="entry name" value="MutL_C_dimsub"/>
</dbReference>
<protein>
    <submittedName>
        <fullName evidence="6">DNA mismatch repair protein MutL</fullName>
    </submittedName>
</protein>
<dbReference type="EMBL" id="FAXC01000260">
    <property type="protein sequence ID" value="CUV09538.1"/>
    <property type="molecule type" value="Genomic_DNA"/>
</dbReference>
<dbReference type="FunFam" id="3.30.565.10:FF:000003">
    <property type="entry name" value="DNA mismatch repair endonuclease MutL"/>
    <property type="match status" value="1"/>
</dbReference>
<dbReference type="GO" id="GO:0016887">
    <property type="term" value="F:ATP hydrolysis activity"/>
    <property type="evidence" value="ECO:0007669"/>
    <property type="project" value="InterPro"/>
</dbReference>
<reference evidence="6" key="1">
    <citation type="submission" date="2015-10" db="EMBL/GenBank/DDBJ databases">
        <authorList>
            <person name="Gilbert D.G."/>
        </authorList>
    </citation>
    <scope>NUCLEOTIDE SEQUENCE</scope>
</reference>
<keyword evidence="2" id="KW-0227">DNA damage</keyword>
<gene>
    <name evidence="6" type="ORF">MGWOODY_Mmi831</name>
    <name evidence="7" type="ORF">MGWOODY_Mmi833</name>
</gene>
<dbReference type="InterPro" id="IPR036890">
    <property type="entry name" value="HATPase_C_sf"/>
</dbReference>
<dbReference type="InterPro" id="IPR038973">
    <property type="entry name" value="MutL/Mlh/Pms-like"/>
</dbReference>
<feature type="domain" description="MutL C-terminal dimerisation" evidence="4">
    <location>
        <begin position="395"/>
        <end position="536"/>
    </location>
</feature>
<dbReference type="CDD" id="cd00782">
    <property type="entry name" value="MutL_Trans"/>
    <property type="match status" value="1"/>
</dbReference>
<dbReference type="InterPro" id="IPR014790">
    <property type="entry name" value="MutL_C"/>
</dbReference>
<dbReference type="Gene3D" id="3.30.1540.20">
    <property type="entry name" value="MutL, C-terminal domain, dimerisation subdomain"/>
    <property type="match status" value="1"/>
</dbReference>
<dbReference type="Gene3D" id="3.30.565.10">
    <property type="entry name" value="Histidine kinase-like ATPase, C-terminal domain"/>
    <property type="match status" value="1"/>
</dbReference>
<dbReference type="Gene3D" id="3.30.230.10">
    <property type="match status" value="1"/>
</dbReference>
<dbReference type="AlphaFoldDB" id="A0A160VFX1"/>
<dbReference type="HAMAP" id="MF_00149">
    <property type="entry name" value="DNA_mis_repair"/>
    <property type="match status" value="1"/>
</dbReference>
<comment type="similarity">
    <text evidence="1">Belongs to the DNA mismatch repair MutL/HexB family.</text>
</comment>
<evidence type="ECO:0000256" key="2">
    <source>
        <dbReference type="ARBA" id="ARBA00022763"/>
    </source>
</evidence>
<dbReference type="CDD" id="cd16926">
    <property type="entry name" value="HATPase_MutL-MLH-PMS-like"/>
    <property type="match status" value="1"/>
</dbReference>
<dbReference type="SUPFAM" id="SSF118116">
    <property type="entry name" value="DNA mismatch repair protein MutL"/>
    <property type="match status" value="1"/>
</dbReference>
<dbReference type="GO" id="GO:0030983">
    <property type="term" value="F:mismatched DNA binding"/>
    <property type="evidence" value="ECO:0007669"/>
    <property type="project" value="InterPro"/>
</dbReference>
<dbReference type="InterPro" id="IPR002099">
    <property type="entry name" value="MutL/Mlh/PMS"/>
</dbReference>
<dbReference type="InterPro" id="IPR042121">
    <property type="entry name" value="MutL_C_regsub"/>
</dbReference>
<dbReference type="PANTHER" id="PTHR10073">
    <property type="entry name" value="DNA MISMATCH REPAIR PROTEIN MLH, PMS, MUTL"/>
    <property type="match status" value="1"/>
</dbReference>
<dbReference type="InterPro" id="IPR014721">
    <property type="entry name" value="Ribsml_uS5_D2-typ_fold_subgr"/>
</dbReference>
<dbReference type="InterPro" id="IPR020568">
    <property type="entry name" value="Ribosomal_Su5_D2-typ_SF"/>
</dbReference>
<dbReference type="Pfam" id="PF08676">
    <property type="entry name" value="MutL_C"/>
    <property type="match status" value="1"/>
</dbReference>
<dbReference type="Gene3D" id="3.30.1370.100">
    <property type="entry name" value="MutL, C-terminal domain, regulatory subdomain"/>
    <property type="match status" value="1"/>
</dbReference>
<dbReference type="InterPro" id="IPR013507">
    <property type="entry name" value="DNA_mismatch_S5_2-like"/>
</dbReference>
<proteinExistence type="inferred from homology"/>
<dbReference type="InterPro" id="IPR014762">
    <property type="entry name" value="DNA_mismatch_repair_CS"/>
</dbReference>
<evidence type="ECO:0000256" key="3">
    <source>
        <dbReference type="ARBA" id="ARBA00023204"/>
    </source>
</evidence>
<sequence>MKPILSLPEDLRNKISAGEVIERPASVVKELLENSIDAGATEITVVVEKGGHQLIQVRDNGHGITADGLAQAFLRYTTSKISKVDDLFKIRTLGFRGEALASIASVSEINVSSSVDESAGYQMDLVNGVTDAIKAAPPIGGTEITVRNLFYNTPARKKFLKSATTEFRQIVKMLRRFGLEFPEVSFQLMHNDKTILNLTPENLEERIIALTDPSYRDQLLPVNMIKGDYNISGFVGTLNLVRGRPGEQYLFVNRRFIQNRLLNSAVYAAYESLVKRGEYPFSLLNLVLPPDQLDVNVHPRKIEVRFTDEWRIYHVVKSAVREALASILATIPSFEQHVGQMVTFGKEIDPNQRQEPLWFTPAKQSESGADLQRAKEYVSNLADQKEEATAIEGSIMWQVHDKYIISQINSGLVIIDQHVAHERVLFEDALLAFDSTPLSAQTLLFSEILEFSTDEYSVLLDILPYLEKLGFRMKENGQNKILLEAIPSDMGWGNENSVIRDIIDHYVANREKSSSYVENLAASFACHAAVKAGDSLTIEEMQVLVNRLFATKHPYYCPHGRPIIVQLSLEELDQRFERT</sequence>
<organism evidence="6">
    <name type="scientific">hydrothermal vent metagenome</name>
    <dbReference type="NCBI Taxonomy" id="652676"/>
    <lineage>
        <taxon>unclassified sequences</taxon>
        <taxon>metagenomes</taxon>
        <taxon>ecological metagenomes</taxon>
    </lineage>
</organism>
<dbReference type="InterPro" id="IPR037198">
    <property type="entry name" value="MutL_C_sf"/>
</dbReference>
<dbReference type="InterPro" id="IPR020667">
    <property type="entry name" value="DNA_mismatch_repair_MutL"/>
</dbReference>
<evidence type="ECO:0000259" key="4">
    <source>
        <dbReference type="SMART" id="SM00853"/>
    </source>
</evidence>
<evidence type="ECO:0000313" key="7">
    <source>
        <dbReference type="EMBL" id="CUV09540.1"/>
    </source>
</evidence>
<dbReference type="SMART" id="SM00853">
    <property type="entry name" value="MutL_C"/>
    <property type="match status" value="1"/>
</dbReference>
<accession>A0A160VFX1</accession>
<name>A0A160VFX1_9ZZZZ</name>
<dbReference type="Pfam" id="PF13589">
    <property type="entry name" value="HATPase_c_3"/>
    <property type="match status" value="1"/>
</dbReference>
<dbReference type="GO" id="GO:0005524">
    <property type="term" value="F:ATP binding"/>
    <property type="evidence" value="ECO:0007669"/>
    <property type="project" value="InterPro"/>
</dbReference>
<evidence type="ECO:0000259" key="5">
    <source>
        <dbReference type="SMART" id="SM01340"/>
    </source>
</evidence>
<dbReference type="PROSITE" id="PS00058">
    <property type="entry name" value="DNA_MISMATCH_REPAIR_1"/>
    <property type="match status" value="1"/>
</dbReference>
<dbReference type="GO" id="GO:0140664">
    <property type="term" value="F:ATP-dependent DNA damage sensor activity"/>
    <property type="evidence" value="ECO:0007669"/>
    <property type="project" value="InterPro"/>
</dbReference>
<dbReference type="EMBL" id="FAXC01000260">
    <property type="protein sequence ID" value="CUV09540.1"/>
    <property type="molecule type" value="Genomic_DNA"/>
</dbReference>
<dbReference type="SUPFAM" id="SSF54211">
    <property type="entry name" value="Ribosomal protein S5 domain 2-like"/>
    <property type="match status" value="1"/>
</dbReference>
<dbReference type="SMART" id="SM01340">
    <property type="entry name" value="DNA_mis_repair"/>
    <property type="match status" value="1"/>
</dbReference>
<dbReference type="NCBIfam" id="TIGR00585">
    <property type="entry name" value="mutl"/>
    <property type="match status" value="1"/>
</dbReference>
<dbReference type="GO" id="GO:0032300">
    <property type="term" value="C:mismatch repair complex"/>
    <property type="evidence" value="ECO:0007669"/>
    <property type="project" value="InterPro"/>
</dbReference>
<keyword evidence="3" id="KW-0234">DNA repair</keyword>